<dbReference type="InterPro" id="IPR001647">
    <property type="entry name" value="HTH_TetR"/>
</dbReference>
<dbReference type="InterPro" id="IPR050109">
    <property type="entry name" value="HTH-type_TetR-like_transc_reg"/>
</dbReference>
<keyword evidence="5" id="KW-1185">Reference proteome</keyword>
<organism evidence="4 5">
    <name type="scientific">Nocardioides marmoribigeumensis</name>
    <dbReference type="NCBI Taxonomy" id="433649"/>
    <lineage>
        <taxon>Bacteria</taxon>
        <taxon>Bacillati</taxon>
        <taxon>Actinomycetota</taxon>
        <taxon>Actinomycetes</taxon>
        <taxon>Propionibacteriales</taxon>
        <taxon>Nocardioidaceae</taxon>
        <taxon>Nocardioides</taxon>
    </lineage>
</organism>
<protein>
    <submittedName>
        <fullName evidence="4">AcrR family transcriptional regulator</fullName>
    </submittedName>
</protein>
<gene>
    <name evidence="4" type="ORF">J2S63_003250</name>
</gene>
<dbReference type="PROSITE" id="PS50977">
    <property type="entry name" value="HTH_TETR_2"/>
    <property type="match status" value="1"/>
</dbReference>
<feature type="domain" description="HTH tetR-type" evidence="3">
    <location>
        <begin position="19"/>
        <end position="79"/>
    </location>
</feature>
<evidence type="ECO:0000313" key="5">
    <source>
        <dbReference type="Proteomes" id="UP001183648"/>
    </source>
</evidence>
<evidence type="ECO:0000259" key="3">
    <source>
        <dbReference type="PROSITE" id="PS50977"/>
    </source>
</evidence>
<accession>A0ABU2BZ67</accession>
<dbReference type="InterPro" id="IPR009057">
    <property type="entry name" value="Homeodomain-like_sf"/>
</dbReference>
<dbReference type="RefSeq" id="WP_310304377.1">
    <property type="nucleotide sequence ID" value="NZ_BAAAPS010000005.1"/>
</dbReference>
<sequence length="205" mass="21963">MGAGEGRAYRGVSAGDRTAARRAALLEAALDLLGGDPPAAATMTAVCERAGLTERYFYESFRSRDELLVALLDQVAGEVLSATVAVLDEEGGADVLVRRGLEALVAVLGGDPRKGRFALVTSLEVPVLRERRAVLLTDFEHLLAERTRRLYGDRAWVAPDDRIEALLFVGGLAELLAAWLAGTVPATREQVVAAAARHYEATAHR</sequence>
<reference evidence="4 5" key="1">
    <citation type="submission" date="2023-07" db="EMBL/GenBank/DDBJ databases">
        <title>Sequencing the genomes of 1000 actinobacteria strains.</title>
        <authorList>
            <person name="Klenk H.-P."/>
        </authorList>
    </citation>
    <scope>NUCLEOTIDE SEQUENCE [LARGE SCALE GENOMIC DNA]</scope>
    <source>
        <strain evidence="4 5">DSM 19426</strain>
    </source>
</reference>
<dbReference type="Pfam" id="PF00440">
    <property type="entry name" value="TetR_N"/>
    <property type="match status" value="1"/>
</dbReference>
<evidence type="ECO:0000256" key="1">
    <source>
        <dbReference type="ARBA" id="ARBA00023125"/>
    </source>
</evidence>
<dbReference type="PANTHER" id="PTHR30055">
    <property type="entry name" value="HTH-TYPE TRANSCRIPTIONAL REGULATOR RUTR"/>
    <property type="match status" value="1"/>
</dbReference>
<dbReference type="EMBL" id="JAVDYG010000001">
    <property type="protein sequence ID" value="MDR7363697.1"/>
    <property type="molecule type" value="Genomic_DNA"/>
</dbReference>
<dbReference type="Gene3D" id="1.10.357.10">
    <property type="entry name" value="Tetracycline Repressor, domain 2"/>
    <property type="match status" value="1"/>
</dbReference>
<evidence type="ECO:0000256" key="2">
    <source>
        <dbReference type="PROSITE-ProRule" id="PRU00335"/>
    </source>
</evidence>
<evidence type="ECO:0000313" key="4">
    <source>
        <dbReference type="EMBL" id="MDR7363697.1"/>
    </source>
</evidence>
<dbReference type="SUPFAM" id="SSF46689">
    <property type="entry name" value="Homeodomain-like"/>
    <property type="match status" value="1"/>
</dbReference>
<comment type="caution">
    <text evidence="4">The sequence shown here is derived from an EMBL/GenBank/DDBJ whole genome shotgun (WGS) entry which is preliminary data.</text>
</comment>
<proteinExistence type="predicted"/>
<dbReference type="PANTHER" id="PTHR30055:SF226">
    <property type="entry name" value="HTH-TYPE TRANSCRIPTIONAL REGULATOR PKSA"/>
    <property type="match status" value="1"/>
</dbReference>
<name>A0ABU2BZ67_9ACTN</name>
<feature type="DNA-binding region" description="H-T-H motif" evidence="2">
    <location>
        <begin position="42"/>
        <end position="61"/>
    </location>
</feature>
<dbReference type="Proteomes" id="UP001183648">
    <property type="component" value="Unassembled WGS sequence"/>
</dbReference>
<keyword evidence="1 2" id="KW-0238">DNA-binding</keyword>